<keyword evidence="1" id="KW-0472">Membrane</keyword>
<dbReference type="Pfam" id="PF24223">
    <property type="entry name" value="MrpH_C"/>
    <property type="match status" value="1"/>
</dbReference>
<keyword evidence="1" id="KW-1133">Transmembrane helix</keyword>
<protein>
    <recommendedName>
        <fullName evidence="2">Fimbrial adhesin MrpH C-terminal domain-containing protein</fullName>
    </recommendedName>
</protein>
<name>A0A609CN72_SALER</name>
<sequence length="369" mass="40611">MLTNFCNHLSGWSNKEKCYHIVKFTLLVFFCFHSLNSFAYYYVQESKNPLYKWNLPSESVILIAGGPAQNLHILLNISGNYNTHKEFVTCIAGCSDGVLYYHPGIENDPWNMGVAITAPESITAFDRSGRAANFKINGDLYDGRNYIDEGGASGDVRSIYFTDGIAIHTSPWISYFQTSINPTYLWHNETYRGIISLTAPTGTPAGIYTYTGPLAYFNLQYCGTRCNPLFSQGKYWFSYTGSISISVFGTCNFSSGSLDINYGDIQPTDAQNNVRKTSVQLNCNSDTTSGTLKLVSTSGSYQSSTVGTSIKVKDGMDAIVTVNGKDASHGIHFKPDNLPIEIVSKLETYGVPPQPGYFQGSAVLSFNID</sequence>
<comment type="caution">
    <text evidence="3">The sequence shown here is derived from an EMBL/GenBank/DDBJ whole genome shotgun (WGS) entry which is preliminary data.</text>
</comment>
<reference evidence="3" key="1">
    <citation type="submission" date="2019-09" db="EMBL/GenBank/DDBJ databases">
        <authorList>
            <consortium name="PulseNet: The National Subtyping Network for Foodborne Disease Surveillance"/>
            <person name="Tarr C.L."/>
            <person name="Trees E."/>
            <person name="Katz L.S."/>
            <person name="Carleton-Romer H.A."/>
            <person name="Stroika S."/>
            <person name="Kucerova Z."/>
            <person name="Roache K.F."/>
            <person name="Sabol A.L."/>
            <person name="Besser J."/>
            <person name="Gerner-Smidt P."/>
        </authorList>
    </citation>
    <scope>NUCLEOTIDE SEQUENCE</scope>
    <source>
        <strain evidence="3">PNUSAS098709</strain>
    </source>
</reference>
<dbReference type="GO" id="GO:0007155">
    <property type="term" value="P:cell adhesion"/>
    <property type="evidence" value="ECO:0007669"/>
    <property type="project" value="InterPro"/>
</dbReference>
<feature type="transmembrane region" description="Helical" evidence="1">
    <location>
        <begin position="21"/>
        <end position="43"/>
    </location>
</feature>
<feature type="domain" description="Fimbrial adhesin MrpH C-terminal" evidence="2">
    <location>
        <begin position="251"/>
        <end position="364"/>
    </location>
</feature>
<dbReference type="AlphaFoldDB" id="A0A609CN72"/>
<dbReference type="GO" id="GO:0009289">
    <property type="term" value="C:pilus"/>
    <property type="evidence" value="ECO:0007669"/>
    <property type="project" value="InterPro"/>
</dbReference>
<organism evidence="3">
    <name type="scientific">Salmonella enterica</name>
    <name type="common">Salmonella choleraesuis</name>
    <dbReference type="NCBI Taxonomy" id="28901"/>
    <lineage>
        <taxon>Bacteria</taxon>
        <taxon>Pseudomonadati</taxon>
        <taxon>Pseudomonadota</taxon>
        <taxon>Gammaproteobacteria</taxon>
        <taxon>Enterobacterales</taxon>
        <taxon>Enterobacteriaceae</taxon>
        <taxon>Salmonella</taxon>
    </lineage>
</organism>
<gene>
    <name evidence="3" type="ORF">F2344_20535</name>
</gene>
<accession>A0A609CN72</accession>
<keyword evidence="1" id="KW-0812">Transmembrane</keyword>
<proteinExistence type="predicted"/>
<dbReference type="InterPro" id="IPR057010">
    <property type="entry name" value="MrpH_C"/>
</dbReference>
<evidence type="ECO:0000259" key="2">
    <source>
        <dbReference type="Pfam" id="PF24223"/>
    </source>
</evidence>
<dbReference type="Gene3D" id="2.60.40.1090">
    <property type="entry name" value="Fimbrial-type adhesion domain"/>
    <property type="match status" value="1"/>
</dbReference>
<evidence type="ECO:0000256" key="1">
    <source>
        <dbReference type="SAM" id="Phobius"/>
    </source>
</evidence>
<dbReference type="InterPro" id="IPR036937">
    <property type="entry name" value="Adhesion_dom_fimbrial_sf"/>
</dbReference>
<dbReference type="EMBL" id="AAKTGI010000012">
    <property type="protein sequence ID" value="ECV3049510.1"/>
    <property type="molecule type" value="Genomic_DNA"/>
</dbReference>
<evidence type="ECO:0000313" key="3">
    <source>
        <dbReference type="EMBL" id="ECV3049510.1"/>
    </source>
</evidence>